<protein>
    <submittedName>
        <fullName evidence="1">Uncharacterized protein</fullName>
    </submittedName>
</protein>
<dbReference type="Gene3D" id="2.60.40.150">
    <property type="entry name" value="C2 domain"/>
    <property type="match status" value="1"/>
</dbReference>
<dbReference type="InterPro" id="IPR035892">
    <property type="entry name" value="C2_domain_sf"/>
</dbReference>
<reference evidence="1 2" key="1">
    <citation type="submission" date="2021-07" db="EMBL/GenBank/DDBJ databases">
        <title>Genome data of Colletotrichum spaethianum.</title>
        <authorList>
            <person name="Utami Y.D."/>
            <person name="Hiruma K."/>
        </authorList>
    </citation>
    <scope>NUCLEOTIDE SEQUENCE [LARGE SCALE GENOMIC DNA]</scope>
    <source>
        <strain evidence="1 2">MAFF 242679</strain>
    </source>
</reference>
<evidence type="ECO:0000313" key="2">
    <source>
        <dbReference type="Proteomes" id="UP001055172"/>
    </source>
</evidence>
<gene>
    <name evidence="1" type="ORF">ColLi_05761</name>
</gene>
<dbReference type="AlphaFoldDB" id="A0AA37GKZ2"/>
<comment type="caution">
    <text evidence="1">The sequence shown here is derived from an EMBL/GenBank/DDBJ whole genome shotgun (WGS) entry which is preliminary data.</text>
</comment>
<evidence type="ECO:0000313" key="1">
    <source>
        <dbReference type="EMBL" id="GJC82923.1"/>
    </source>
</evidence>
<sequence>MGAGRMPCNKGGVAEGRSMQCHHPIPFKPFLLIRQGGTLHTATALRWFSASVYHQETHKHGKHWNRWLTFTGYRFKVEDDPIVGGDELLSWACIRLDRLRPGFRFIRLTDTKNRPIEGGKLLVKIDKVVR</sequence>
<keyword evidence="2" id="KW-1185">Reference proteome</keyword>
<accession>A0AA37GKZ2</accession>
<name>A0AA37GKZ2_9PEZI</name>
<proteinExistence type="predicted"/>
<organism evidence="1 2">
    <name type="scientific">Colletotrichum liriopes</name>
    <dbReference type="NCBI Taxonomy" id="708192"/>
    <lineage>
        <taxon>Eukaryota</taxon>
        <taxon>Fungi</taxon>
        <taxon>Dikarya</taxon>
        <taxon>Ascomycota</taxon>
        <taxon>Pezizomycotina</taxon>
        <taxon>Sordariomycetes</taxon>
        <taxon>Hypocreomycetidae</taxon>
        <taxon>Glomerellales</taxon>
        <taxon>Glomerellaceae</taxon>
        <taxon>Colletotrichum</taxon>
        <taxon>Colletotrichum spaethianum species complex</taxon>
    </lineage>
</organism>
<dbReference type="EMBL" id="BPPX01000010">
    <property type="protein sequence ID" value="GJC82923.1"/>
    <property type="molecule type" value="Genomic_DNA"/>
</dbReference>
<dbReference type="SUPFAM" id="SSF49562">
    <property type="entry name" value="C2 domain (Calcium/lipid-binding domain, CaLB)"/>
    <property type="match status" value="1"/>
</dbReference>
<dbReference type="Proteomes" id="UP001055172">
    <property type="component" value="Unassembled WGS sequence"/>
</dbReference>